<name>A0A1L9RYK4_ASPWE</name>
<dbReference type="InterPro" id="IPR000073">
    <property type="entry name" value="AB_hydrolase_1"/>
</dbReference>
<sequence length="407" mass="46151">MLSTTASLFRIVEHVVPCQHIREYPAATAEEQEDVLHLAVKQYIPLDNLNPQPGDMTILAAHGNGFHKGQSGIMNENLLGNDPSYFDHSRDLLHLVNMKRSEMPQPIVGIGHSMGGAHIANLSLMHPRLLHSLVLIDPVMQRHRTKVDGHYFQLKDIFIEMIRLSTYRRDRWPSREVAADSFKRNAMYQTWDPRVLEKWVHYGLRDLPTAIHPLSKEQMDQSPGKGPPVTLATTLHQEAFCFVRPTYDGSSRLYPDIDPTGLSDIPFYRPEPSQIFEQLPHLRPSVLYIFGGKSPMGISALRADKVRTTGTGVGGSGGVDSGRVRQVLLERLGHFIPQEDPNECAESAAEWLGPEIRRWHDEHETFRSARRHKSKIEKVIIDRQWKEKLPVPGTRSKESKSDPSSKL</sequence>
<dbReference type="VEuPathDB" id="FungiDB:ASPWEDRAFT_177914"/>
<keyword evidence="4" id="KW-1185">Reference proteome</keyword>
<dbReference type="OrthoDB" id="94039at2759"/>
<evidence type="ECO:0000313" key="4">
    <source>
        <dbReference type="Proteomes" id="UP000184383"/>
    </source>
</evidence>
<dbReference type="Pfam" id="PF12697">
    <property type="entry name" value="Abhydrolase_6"/>
    <property type="match status" value="1"/>
</dbReference>
<dbReference type="SUPFAM" id="SSF53474">
    <property type="entry name" value="alpha/beta-Hydrolases"/>
    <property type="match status" value="1"/>
</dbReference>
<feature type="domain" description="AB hydrolase-1" evidence="2">
    <location>
        <begin position="85"/>
        <end position="346"/>
    </location>
</feature>
<dbReference type="InterPro" id="IPR029058">
    <property type="entry name" value="AB_hydrolase_fold"/>
</dbReference>
<evidence type="ECO:0000256" key="1">
    <source>
        <dbReference type="SAM" id="MobiDB-lite"/>
    </source>
</evidence>
<organism evidence="3 4">
    <name type="scientific">Aspergillus wentii DTO 134E9</name>
    <dbReference type="NCBI Taxonomy" id="1073089"/>
    <lineage>
        <taxon>Eukaryota</taxon>
        <taxon>Fungi</taxon>
        <taxon>Dikarya</taxon>
        <taxon>Ascomycota</taxon>
        <taxon>Pezizomycotina</taxon>
        <taxon>Eurotiomycetes</taxon>
        <taxon>Eurotiomycetidae</taxon>
        <taxon>Eurotiales</taxon>
        <taxon>Aspergillaceae</taxon>
        <taxon>Aspergillus</taxon>
        <taxon>Aspergillus subgen. Cremei</taxon>
    </lineage>
</organism>
<evidence type="ECO:0000313" key="3">
    <source>
        <dbReference type="EMBL" id="OJJ39995.1"/>
    </source>
</evidence>
<evidence type="ECO:0000259" key="2">
    <source>
        <dbReference type="Pfam" id="PF12697"/>
    </source>
</evidence>
<feature type="region of interest" description="Disordered" evidence="1">
    <location>
        <begin position="387"/>
        <end position="407"/>
    </location>
</feature>
<dbReference type="STRING" id="1073089.A0A1L9RYK4"/>
<proteinExistence type="predicted"/>
<dbReference type="RefSeq" id="XP_040693671.1">
    <property type="nucleotide sequence ID" value="XM_040831746.1"/>
</dbReference>
<gene>
    <name evidence="3" type="ORF">ASPWEDRAFT_177914</name>
</gene>
<accession>A0A1L9RYK4</accession>
<reference evidence="4" key="1">
    <citation type="journal article" date="2017" name="Genome Biol.">
        <title>Comparative genomics reveals high biological diversity and specific adaptations in the industrially and medically important fungal genus Aspergillus.</title>
        <authorList>
            <person name="de Vries R.P."/>
            <person name="Riley R."/>
            <person name="Wiebenga A."/>
            <person name="Aguilar-Osorio G."/>
            <person name="Amillis S."/>
            <person name="Uchima C.A."/>
            <person name="Anderluh G."/>
            <person name="Asadollahi M."/>
            <person name="Askin M."/>
            <person name="Barry K."/>
            <person name="Battaglia E."/>
            <person name="Bayram O."/>
            <person name="Benocci T."/>
            <person name="Braus-Stromeyer S.A."/>
            <person name="Caldana C."/>
            <person name="Canovas D."/>
            <person name="Cerqueira G.C."/>
            <person name="Chen F."/>
            <person name="Chen W."/>
            <person name="Choi C."/>
            <person name="Clum A."/>
            <person name="Dos Santos R.A."/>
            <person name="Damasio A.R."/>
            <person name="Diallinas G."/>
            <person name="Emri T."/>
            <person name="Fekete E."/>
            <person name="Flipphi M."/>
            <person name="Freyberg S."/>
            <person name="Gallo A."/>
            <person name="Gournas C."/>
            <person name="Habgood R."/>
            <person name="Hainaut M."/>
            <person name="Harispe M.L."/>
            <person name="Henrissat B."/>
            <person name="Hilden K.S."/>
            <person name="Hope R."/>
            <person name="Hossain A."/>
            <person name="Karabika E."/>
            <person name="Karaffa L."/>
            <person name="Karanyi Z."/>
            <person name="Krasevec N."/>
            <person name="Kuo A."/>
            <person name="Kusch H."/>
            <person name="LaButti K."/>
            <person name="Lagendijk E.L."/>
            <person name="Lapidus A."/>
            <person name="Levasseur A."/>
            <person name="Lindquist E."/>
            <person name="Lipzen A."/>
            <person name="Logrieco A.F."/>
            <person name="MacCabe A."/>
            <person name="Maekelae M.R."/>
            <person name="Malavazi I."/>
            <person name="Melin P."/>
            <person name="Meyer V."/>
            <person name="Mielnichuk N."/>
            <person name="Miskei M."/>
            <person name="Molnar A.P."/>
            <person name="Mule G."/>
            <person name="Ngan C.Y."/>
            <person name="Orejas M."/>
            <person name="Orosz E."/>
            <person name="Ouedraogo J.P."/>
            <person name="Overkamp K.M."/>
            <person name="Park H.-S."/>
            <person name="Perrone G."/>
            <person name="Piumi F."/>
            <person name="Punt P.J."/>
            <person name="Ram A.F."/>
            <person name="Ramon A."/>
            <person name="Rauscher S."/>
            <person name="Record E."/>
            <person name="Riano-Pachon D.M."/>
            <person name="Robert V."/>
            <person name="Roehrig J."/>
            <person name="Ruller R."/>
            <person name="Salamov A."/>
            <person name="Salih N.S."/>
            <person name="Samson R.A."/>
            <person name="Sandor E."/>
            <person name="Sanguinetti M."/>
            <person name="Schuetze T."/>
            <person name="Sepcic K."/>
            <person name="Shelest E."/>
            <person name="Sherlock G."/>
            <person name="Sophianopoulou V."/>
            <person name="Squina F.M."/>
            <person name="Sun H."/>
            <person name="Susca A."/>
            <person name="Todd R.B."/>
            <person name="Tsang A."/>
            <person name="Unkles S.E."/>
            <person name="van de Wiele N."/>
            <person name="van Rossen-Uffink D."/>
            <person name="Oliveira J.V."/>
            <person name="Vesth T.C."/>
            <person name="Visser J."/>
            <person name="Yu J.-H."/>
            <person name="Zhou M."/>
            <person name="Andersen M.R."/>
            <person name="Archer D.B."/>
            <person name="Baker S.E."/>
            <person name="Benoit I."/>
            <person name="Brakhage A.A."/>
            <person name="Braus G.H."/>
            <person name="Fischer R."/>
            <person name="Frisvad J.C."/>
            <person name="Goldman G.H."/>
            <person name="Houbraken J."/>
            <person name="Oakley B."/>
            <person name="Pocsi I."/>
            <person name="Scazzocchio C."/>
            <person name="Seiboth B."/>
            <person name="vanKuyk P.A."/>
            <person name="Wortman J."/>
            <person name="Dyer P.S."/>
            <person name="Grigoriev I.V."/>
        </authorList>
    </citation>
    <scope>NUCLEOTIDE SEQUENCE [LARGE SCALE GENOMIC DNA]</scope>
    <source>
        <strain evidence="4">DTO 134E9</strain>
    </source>
</reference>
<dbReference type="Gene3D" id="3.40.50.1820">
    <property type="entry name" value="alpha/beta hydrolase"/>
    <property type="match status" value="1"/>
</dbReference>
<dbReference type="GeneID" id="63747594"/>
<dbReference type="EMBL" id="KV878209">
    <property type="protein sequence ID" value="OJJ39995.1"/>
    <property type="molecule type" value="Genomic_DNA"/>
</dbReference>
<protein>
    <recommendedName>
        <fullName evidence="2">AB hydrolase-1 domain-containing protein</fullName>
    </recommendedName>
</protein>
<dbReference type="AlphaFoldDB" id="A0A1L9RYK4"/>
<dbReference type="Proteomes" id="UP000184383">
    <property type="component" value="Unassembled WGS sequence"/>
</dbReference>